<name>A0A7I9V4B8_9ACTN</name>
<reference evidence="2" key="1">
    <citation type="submission" date="2019-06" db="EMBL/GenBank/DDBJ databases">
        <title>Gordonia isolated from sludge of a wastewater treatment plant.</title>
        <authorList>
            <person name="Tamura T."/>
            <person name="Aoyama K."/>
            <person name="Kang Y."/>
            <person name="Saito S."/>
            <person name="Akiyama N."/>
            <person name="Yazawa K."/>
            <person name="Gonoi T."/>
            <person name="Mikami Y."/>
        </authorList>
    </citation>
    <scope>NUCLEOTIDE SEQUENCE [LARGE SCALE GENOMIC DNA]</scope>
    <source>
        <strain evidence="2">NBRC 107696</strain>
    </source>
</reference>
<protein>
    <submittedName>
        <fullName evidence="1">Uncharacterized protein</fullName>
    </submittedName>
</protein>
<evidence type="ECO:0000313" key="1">
    <source>
        <dbReference type="EMBL" id="GEE00256.1"/>
    </source>
</evidence>
<dbReference type="EMBL" id="BJOV01000002">
    <property type="protein sequence ID" value="GEE00256.1"/>
    <property type="molecule type" value="Genomic_DNA"/>
</dbReference>
<evidence type="ECO:0000313" key="2">
    <source>
        <dbReference type="Proteomes" id="UP000444960"/>
    </source>
</evidence>
<dbReference type="OrthoDB" id="4377282at2"/>
<comment type="caution">
    <text evidence="1">The sequence shown here is derived from an EMBL/GenBank/DDBJ whole genome shotgun (WGS) entry which is preliminary data.</text>
</comment>
<dbReference type="AlphaFoldDB" id="A0A7I9V4B8"/>
<gene>
    <name evidence="1" type="ORF">nbrc107696_07020</name>
</gene>
<keyword evidence="2" id="KW-1185">Reference proteome</keyword>
<organism evidence="1 2">
    <name type="scientific">Gordonia spumicola</name>
    <dbReference type="NCBI Taxonomy" id="589161"/>
    <lineage>
        <taxon>Bacteria</taxon>
        <taxon>Bacillati</taxon>
        <taxon>Actinomycetota</taxon>
        <taxon>Actinomycetes</taxon>
        <taxon>Mycobacteriales</taxon>
        <taxon>Gordoniaceae</taxon>
        <taxon>Gordonia</taxon>
    </lineage>
</organism>
<dbReference type="Proteomes" id="UP000444960">
    <property type="component" value="Unassembled WGS sequence"/>
</dbReference>
<accession>A0A7I9V4B8</accession>
<proteinExistence type="predicted"/>
<sequence>MCHAVKCTTCGKTTWSGCGSHVAQVKASVPATQWCAGGHSAAEKAAAKSARGSFLGRLFR</sequence>
<dbReference type="PANTHER" id="PTHR34724">
    <property type="entry name" value="OS12G0596101 PROTEIN"/>
    <property type="match status" value="1"/>
</dbReference>
<dbReference type="PANTHER" id="PTHR34724:SF4">
    <property type="entry name" value="EXPRESSED PROTEIN"/>
    <property type="match status" value="1"/>
</dbReference>